<dbReference type="AlphaFoldDB" id="A0A562DM70"/>
<dbReference type="SUPFAM" id="SSF51905">
    <property type="entry name" value="FAD/NAD(P)-binding domain"/>
    <property type="match status" value="1"/>
</dbReference>
<dbReference type="EMBL" id="VLJT01000039">
    <property type="protein sequence ID" value="TWH10720.1"/>
    <property type="molecule type" value="Genomic_DNA"/>
</dbReference>
<dbReference type="Proteomes" id="UP000317573">
    <property type="component" value="Unassembled WGS sequence"/>
</dbReference>
<evidence type="ECO:0000313" key="1">
    <source>
        <dbReference type="EMBL" id="TWH10720.1"/>
    </source>
</evidence>
<dbReference type="PANTHER" id="PTHR42877">
    <property type="entry name" value="L-ORNITHINE N(5)-MONOOXYGENASE-RELATED"/>
    <property type="match status" value="1"/>
</dbReference>
<gene>
    <name evidence="1" type="ORF">L618_000400002010</name>
</gene>
<protein>
    <submittedName>
        <fullName evidence="1">Cyclohexanone monooxygenase</fullName>
    </submittedName>
</protein>
<keyword evidence="1" id="KW-0503">Monooxygenase</keyword>
<comment type="caution">
    <text evidence="1">The sequence shown here is derived from an EMBL/GenBank/DDBJ whole genome shotgun (WGS) entry which is preliminary data.</text>
</comment>
<dbReference type="PANTHER" id="PTHR42877:SF4">
    <property type="entry name" value="FAD_NAD(P)-BINDING DOMAIN-CONTAINING PROTEIN-RELATED"/>
    <property type="match status" value="1"/>
</dbReference>
<organism evidence="1 2">
    <name type="scientific">Rhodococcus rhodochrous J45</name>
    <dbReference type="NCBI Taxonomy" id="935266"/>
    <lineage>
        <taxon>Bacteria</taxon>
        <taxon>Bacillati</taxon>
        <taxon>Actinomycetota</taxon>
        <taxon>Actinomycetes</taxon>
        <taxon>Mycobacteriales</taxon>
        <taxon>Nocardiaceae</taxon>
        <taxon>Rhodococcus</taxon>
    </lineage>
</organism>
<evidence type="ECO:0000313" key="2">
    <source>
        <dbReference type="Proteomes" id="UP000317573"/>
    </source>
</evidence>
<dbReference type="Pfam" id="PF13450">
    <property type="entry name" value="NAD_binding_8"/>
    <property type="match status" value="1"/>
</dbReference>
<dbReference type="Gene3D" id="3.50.50.60">
    <property type="entry name" value="FAD/NAD(P)-binding domain"/>
    <property type="match status" value="1"/>
</dbReference>
<reference evidence="1 2" key="1">
    <citation type="submission" date="2019-07" db="EMBL/GenBank/DDBJ databases">
        <title>Genome sequencing of lignin-degrading bacterial isolates.</title>
        <authorList>
            <person name="Gladden J."/>
        </authorList>
    </citation>
    <scope>NUCLEOTIDE SEQUENCE [LARGE SCALE GENOMIC DNA]</scope>
    <source>
        <strain evidence="1 2">J45</strain>
    </source>
</reference>
<keyword evidence="1" id="KW-0560">Oxidoreductase</keyword>
<dbReference type="PRINTS" id="PR00419">
    <property type="entry name" value="ADXRDTASE"/>
</dbReference>
<accession>A0A562DM70</accession>
<name>A0A562DM70_RHORH</name>
<proteinExistence type="predicted"/>
<dbReference type="InterPro" id="IPR036188">
    <property type="entry name" value="FAD/NAD-bd_sf"/>
</dbReference>
<dbReference type="InterPro" id="IPR051209">
    <property type="entry name" value="FAD-bind_Monooxygenase_sf"/>
</dbReference>
<dbReference type="GO" id="GO:0004497">
    <property type="term" value="F:monooxygenase activity"/>
    <property type="evidence" value="ECO:0007669"/>
    <property type="project" value="UniProtKB-KW"/>
</dbReference>
<sequence length="87" mass="9508">MYYRYDVVIVGAGISGLGAAVQLLRHGIDNFVVLEKADAVAGTWRDNTCPGCTCDVPSALYSCSFAEMQGWNRFVPCRIPSTSECWP</sequence>